<comment type="caution">
    <text evidence="3">The sequence shown here is derived from an EMBL/GenBank/DDBJ whole genome shotgun (WGS) entry which is preliminary data.</text>
</comment>
<dbReference type="OrthoDB" id="1934032at2759"/>
<protein>
    <recommendedName>
        <fullName evidence="5">DUF4218 domain-containing protein</fullName>
    </recommendedName>
</protein>
<evidence type="ECO:0000259" key="2">
    <source>
        <dbReference type="Pfam" id="PF13960"/>
    </source>
</evidence>
<accession>A0A9D3UTB5</accession>
<dbReference type="Pfam" id="PF13960">
    <property type="entry name" value="DUF4218"/>
    <property type="match status" value="1"/>
</dbReference>
<proteinExistence type="predicted"/>
<gene>
    <name evidence="3" type="ORF">J1N35_034109</name>
</gene>
<sequence>MLYIVFRFLSKLKSYCRNKRYPEGSIAKGYLAEECMTLCSRYLEDVETRFYRLSKNAGLNDPNLAETYLFQSYGQPIGKVEIAELDERSWVQAHRYVLFHHDAIEPLRKLQHREINKIFTGSFHEWLSQAVWSGKVINYEVKWLSRGPNRVVKRYSAFIINGFRFHTKYQERLRRTQYCGIVVNSSITSYANARDSNPIKGNLEYYGLLTDIIELDYYGKWKVALFRGYARGIKNDQFGFTMVTFFRLIHTGEQLIDKPYVFSSQVKQVFYSQDPTDEGWYVVL</sequence>
<dbReference type="Proteomes" id="UP000828251">
    <property type="component" value="Unassembled WGS sequence"/>
</dbReference>
<evidence type="ECO:0008006" key="5">
    <source>
        <dbReference type="Google" id="ProtNLM"/>
    </source>
</evidence>
<evidence type="ECO:0000313" key="4">
    <source>
        <dbReference type="Proteomes" id="UP000828251"/>
    </source>
</evidence>
<feature type="domain" description="DUF4218" evidence="2">
    <location>
        <begin position="2"/>
        <end position="56"/>
    </location>
</feature>
<dbReference type="EMBL" id="JAIQCV010000010">
    <property type="protein sequence ID" value="KAH1056044.1"/>
    <property type="molecule type" value="Genomic_DNA"/>
</dbReference>
<dbReference type="PANTHER" id="PTHR48258">
    <property type="entry name" value="DUF4218 DOMAIN-CONTAINING PROTEIN-RELATED"/>
    <property type="match status" value="1"/>
</dbReference>
<dbReference type="AlphaFoldDB" id="A0A9D3UTB5"/>
<keyword evidence="4" id="KW-1185">Reference proteome</keyword>
<evidence type="ECO:0000259" key="1">
    <source>
        <dbReference type="Pfam" id="PF13952"/>
    </source>
</evidence>
<evidence type="ECO:0000313" key="3">
    <source>
        <dbReference type="EMBL" id="KAH1056044.1"/>
    </source>
</evidence>
<dbReference type="PANTHER" id="PTHR48258:SF15">
    <property type="entry name" value="OS02G0543900 PROTEIN"/>
    <property type="match status" value="1"/>
</dbReference>
<dbReference type="Pfam" id="PF13952">
    <property type="entry name" value="DUF4216"/>
    <property type="match status" value="1"/>
</dbReference>
<feature type="domain" description="DUF4216" evidence="1">
    <location>
        <begin position="213"/>
        <end position="283"/>
    </location>
</feature>
<dbReference type="InterPro" id="IPR025312">
    <property type="entry name" value="DUF4216"/>
</dbReference>
<dbReference type="InterPro" id="IPR025452">
    <property type="entry name" value="DUF4218"/>
</dbReference>
<name>A0A9D3UTB5_9ROSI</name>
<organism evidence="3 4">
    <name type="scientific">Gossypium stocksii</name>
    <dbReference type="NCBI Taxonomy" id="47602"/>
    <lineage>
        <taxon>Eukaryota</taxon>
        <taxon>Viridiplantae</taxon>
        <taxon>Streptophyta</taxon>
        <taxon>Embryophyta</taxon>
        <taxon>Tracheophyta</taxon>
        <taxon>Spermatophyta</taxon>
        <taxon>Magnoliopsida</taxon>
        <taxon>eudicotyledons</taxon>
        <taxon>Gunneridae</taxon>
        <taxon>Pentapetalae</taxon>
        <taxon>rosids</taxon>
        <taxon>malvids</taxon>
        <taxon>Malvales</taxon>
        <taxon>Malvaceae</taxon>
        <taxon>Malvoideae</taxon>
        <taxon>Gossypium</taxon>
    </lineage>
</organism>
<reference evidence="3 4" key="1">
    <citation type="journal article" date="2021" name="Plant Biotechnol. J.">
        <title>Multi-omics assisted identification of the key and species-specific regulatory components of drought-tolerant mechanisms in Gossypium stocksii.</title>
        <authorList>
            <person name="Yu D."/>
            <person name="Ke L."/>
            <person name="Zhang D."/>
            <person name="Wu Y."/>
            <person name="Sun Y."/>
            <person name="Mei J."/>
            <person name="Sun J."/>
            <person name="Sun Y."/>
        </authorList>
    </citation>
    <scope>NUCLEOTIDE SEQUENCE [LARGE SCALE GENOMIC DNA]</scope>
    <source>
        <strain evidence="4">cv. E1</strain>
        <tissue evidence="3">Leaf</tissue>
    </source>
</reference>